<feature type="region of interest" description="Disordered" evidence="2">
    <location>
        <begin position="172"/>
        <end position="249"/>
    </location>
</feature>
<keyword evidence="1" id="KW-0175">Coiled coil</keyword>
<feature type="compositionally biased region" description="Polar residues" evidence="2">
    <location>
        <begin position="102"/>
        <end position="117"/>
    </location>
</feature>
<evidence type="ECO:0000256" key="2">
    <source>
        <dbReference type="SAM" id="MobiDB-lite"/>
    </source>
</evidence>
<feature type="compositionally biased region" description="Polar residues" evidence="2">
    <location>
        <begin position="8"/>
        <end position="20"/>
    </location>
</feature>
<proteinExistence type="predicted"/>
<feature type="region of interest" description="Disordered" evidence="2">
    <location>
        <begin position="102"/>
        <end position="128"/>
    </location>
</feature>
<organism evidence="3 4">
    <name type="scientific">Plectosphaerella cucumerina</name>
    <dbReference type="NCBI Taxonomy" id="40658"/>
    <lineage>
        <taxon>Eukaryota</taxon>
        <taxon>Fungi</taxon>
        <taxon>Dikarya</taxon>
        <taxon>Ascomycota</taxon>
        <taxon>Pezizomycotina</taxon>
        <taxon>Sordariomycetes</taxon>
        <taxon>Hypocreomycetidae</taxon>
        <taxon>Glomerellales</taxon>
        <taxon>Plectosphaerellaceae</taxon>
        <taxon>Plectosphaerella</taxon>
    </lineage>
</organism>
<dbReference type="EMBL" id="JAGPXD010000001">
    <property type="protein sequence ID" value="KAH7374505.1"/>
    <property type="molecule type" value="Genomic_DNA"/>
</dbReference>
<feature type="compositionally biased region" description="Basic and acidic residues" evidence="2">
    <location>
        <begin position="172"/>
        <end position="181"/>
    </location>
</feature>
<accession>A0A8K0TQ00</accession>
<protein>
    <submittedName>
        <fullName evidence="3">Uncharacterized protein</fullName>
    </submittedName>
</protein>
<gene>
    <name evidence="3" type="ORF">B0T11DRAFT_344186</name>
</gene>
<comment type="caution">
    <text evidence="3">The sequence shown here is derived from an EMBL/GenBank/DDBJ whole genome shotgun (WGS) entry which is preliminary data.</text>
</comment>
<feature type="coiled-coil region" evidence="1">
    <location>
        <begin position="292"/>
        <end position="343"/>
    </location>
</feature>
<dbReference type="AlphaFoldDB" id="A0A8K0TQ00"/>
<sequence>MVAASQDAPANSSRTANTASPTRVTCLAALKRPSTTVAFTSCAQCTVARPQVAGKQRKSTRFIVSPTTHPAVSQDAPDTNWRTATIATATVATCLAAPKLPSTTGMSTSSARSTPVRSQAVGRQPKKTVPGGYCSAAGHGCSEPGCCRAAFATAMCSEHIMFRFAQHTSAERAEAASRRAQQETAPSRPNVDSAAHQAREKAALRKTQETTASRPNVKADAHQARENEACRKTQVTATSRPNLEATARKAREKADALRAQDEAFIARARDAAIARRNQEESSLLKAQVEAAASKAAAAKRFEEDQIQQAQKESDLRVTDTLFLRQVMAQMSMEEADAKKAKQEAIHLTSKEAEISARAEAIAKDKAARIREESHTSNMAKEPTVTRYNKKVEWDFSSSRSSNTKGFGGPPSQPYFAPIPQEGRREINLLQELDLQRLNLRQCQENEHEEMRLFLWNTNPRQRDDILRDLDAKHEEAADAFEKDARAQLRALRDEKEYRPIERQSHRNNYW</sequence>
<reference evidence="3" key="1">
    <citation type="journal article" date="2021" name="Nat. Commun.">
        <title>Genetic determinants of endophytism in the Arabidopsis root mycobiome.</title>
        <authorList>
            <person name="Mesny F."/>
            <person name="Miyauchi S."/>
            <person name="Thiergart T."/>
            <person name="Pickel B."/>
            <person name="Atanasova L."/>
            <person name="Karlsson M."/>
            <person name="Huettel B."/>
            <person name="Barry K.W."/>
            <person name="Haridas S."/>
            <person name="Chen C."/>
            <person name="Bauer D."/>
            <person name="Andreopoulos W."/>
            <person name="Pangilinan J."/>
            <person name="LaButti K."/>
            <person name="Riley R."/>
            <person name="Lipzen A."/>
            <person name="Clum A."/>
            <person name="Drula E."/>
            <person name="Henrissat B."/>
            <person name="Kohler A."/>
            <person name="Grigoriev I.V."/>
            <person name="Martin F.M."/>
            <person name="Hacquard S."/>
        </authorList>
    </citation>
    <scope>NUCLEOTIDE SEQUENCE</scope>
    <source>
        <strain evidence="3">MPI-CAGE-AT-0016</strain>
    </source>
</reference>
<name>A0A8K0TQ00_9PEZI</name>
<evidence type="ECO:0000313" key="4">
    <source>
        <dbReference type="Proteomes" id="UP000813385"/>
    </source>
</evidence>
<feature type="region of interest" description="Disordered" evidence="2">
    <location>
        <begin position="1"/>
        <end position="20"/>
    </location>
</feature>
<evidence type="ECO:0000256" key="1">
    <source>
        <dbReference type="SAM" id="Coils"/>
    </source>
</evidence>
<keyword evidence="4" id="KW-1185">Reference proteome</keyword>
<evidence type="ECO:0000313" key="3">
    <source>
        <dbReference type="EMBL" id="KAH7374505.1"/>
    </source>
</evidence>
<feature type="compositionally biased region" description="Basic and acidic residues" evidence="2">
    <location>
        <begin position="197"/>
        <end position="208"/>
    </location>
</feature>
<feature type="compositionally biased region" description="Basic and acidic residues" evidence="2">
    <location>
        <begin position="217"/>
        <end position="231"/>
    </location>
</feature>
<dbReference type="Proteomes" id="UP000813385">
    <property type="component" value="Unassembled WGS sequence"/>
</dbReference>